<dbReference type="Pfam" id="PF25564">
    <property type="entry name" value="DUF7933"/>
    <property type="match status" value="1"/>
</dbReference>
<reference evidence="2" key="1">
    <citation type="submission" date="2006-10" db="EMBL/GenBank/DDBJ databases">
        <title>Complete sequence of Solibacter usitatus Ellin6076.</title>
        <authorList>
            <consortium name="US DOE Joint Genome Institute"/>
            <person name="Copeland A."/>
            <person name="Lucas S."/>
            <person name="Lapidus A."/>
            <person name="Barry K."/>
            <person name="Detter J.C."/>
            <person name="Glavina del Rio T."/>
            <person name="Hammon N."/>
            <person name="Israni S."/>
            <person name="Dalin E."/>
            <person name="Tice H."/>
            <person name="Pitluck S."/>
            <person name="Thompson L.S."/>
            <person name="Brettin T."/>
            <person name="Bruce D."/>
            <person name="Han C."/>
            <person name="Tapia R."/>
            <person name="Gilna P."/>
            <person name="Schmutz J."/>
            <person name="Larimer F."/>
            <person name="Land M."/>
            <person name="Hauser L."/>
            <person name="Kyrpides N."/>
            <person name="Mikhailova N."/>
            <person name="Janssen P.H."/>
            <person name="Kuske C.R."/>
            <person name="Richardson P."/>
        </authorList>
    </citation>
    <scope>NUCLEOTIDE SEQUENCE</scope>
    <source>
        <strain evidence="2">Ellin6076</strain>
    </source>
</reference>
<dbReference type="EMBL" id="CP000473">
    <property type="protein sequence ID" value="ABJ87098.1"/>
    <property type="molecule type" value="Genomic_DNA"/>
</dbReference>
<dbReference type="InterPro" id="IPR057693">
    <property type="entry name" value="DUF7933"/>
</dbReference>
<sequence length="357" mass="35970" precursor="true">MRMRQIAVRTAIAAFVLLVPVLRAAQPPVIRVSFGADAVPVRQPVALTFTINNPNASLQLTQVQFTDALPSGIRVAAPNGLFTSCSGATIVAVPGSGSISFSGATLAAGGACTFGLYVTPAAAGVYTTSTSAVTANESAPGNQVSAAIFVGDAFQMHTFPNLVSSGLSRYPGGSGYIDLTNIGALGADPFGPGLGTHIGGICVNVFAFAPGEQEIACCQCLVTPNGGMHLNASDIVQNSLTGALQSNITVKLLATIPGPGVNTQDTFTSQTCNAGLLGFGVAPANFAPGMRAWAVTAHTLPTSISDLGVTESEFLQAPLSHGELTSITQRCAFIVGNGSGAGQCPGCSGGILGATRR</sequence>
<dbReference type="KEGG" id="sus:Acid_6172"/>
<name>Q01TC2_SOLUE</name>
<dbReference type="InParanoid" id="Q01TC2"/>
<feature type="domain" description="DUF7933" evidence="1">
    <location>
        <begin position="28"/>
        <end position="150"/>
    </location>
</feature>
<evidence type="ECO:0000259" key="1">
    <source>
        <dbReference type="Pfam" id="PF25564"/>
    </source>
</evidence>
<protein>
    <recommendedName>
        <fullName evidence="1">DUF7933 domain-containing protein</fullName>
    </recommendedName>
</protein>
<proteinExistence type="predicted"/>
<dbReference type="eggNOG" id="COG4257">
    <property type="taxonomic scope" value="Bacteria"/>
</dbReference>
<dbReference type="HOGENOM" id="CLU_775899_0_0_0"/>
<dbReference type="AlphaFoldDB" id="Q01TC2"/>
<accession>Q01TC2</accession>
<organism evidence="2">
    <name type="scientific">Solibacter usitatus (strain Ellin6076)</name>
    <dbReference type="NCBI Taxonomy" id="234267"/>
    <lineage>
        <taxon>Bacteria</taxon>
        <taxon>Pseudomonadati</taxon>
        <taxon>Acidobacteriota</taxon>
        <taxon>Terriglobia</taxon>
        <taxon>Bryobacterales</taxon>
        <taxon>Solibacteraceae</taxon>
        <taxon>Candidatus Solibacter</taxon>
    </lineage>
</organism>
<evidence type="ECO:0000313" key="2">
    <source>
        <dbReference type="EMBL" id="ABJ87098.1"/>
    </source>
</evidence>
<gene>
    <name evidence="2" type="ordered locus">Acid_6172</name>
</gene>